<dbReference type="Gene3D" id="3.90.190.10">
    <property type="entry name" value="Protein tyrosine phosphatase superfamily"/>
    <property type="match status" value="1"/>
</dbReference>
<dbReference type="Pfam" id="PF00782">
    <property type="entry name" value="DSPc"/>
    <property type="match status" value="1"/>
</dbReference>
<dbReference type="InterPro" id="IPR000340">
    <property type="entry name" value="Dual-sp_phosphatase_cat-dom"/>
</dbReference>
<dbReference type="InterPro" id="IPR000387">
    <property type="entry name" value="Tyr_Pase_dom"/>
</dbReference>
<protein>
    <submittedName>
        <fullName evidence="3">Dual specificity phosphatase 19</fullName>
    </submittedName>
</protein>
<evidence type="ECO:0000259" key="2">
    <source>
        <dbReference type="PROSITE" id="PS50056"/>
    </source>
</evidence>
<dbReference type="CDD" id="cd14498">
    <property type="entry name" value="DSP"/>
    <property type="match status" value="1"/>
</dbReference>
<dbReference type="EMBL" id="JBJKFK010000171">
    <property type="protein sequence ID" value="KAL3319094.1"/>
    <property type="molecule type" value="Genomic_DNA"/>
</dbReference>
<dbReference type="PROSITE" id="PS50056">
    <property type="entry name" value="TYR_PHOSPHATASE_2"/>
    <property type="match status" value="1"/>
</dbReference>
<proteinExistence type="predicted"/>
<feature type="domain" description="Tyrosine specific protein phosphatases" evidence="2">
    <location>
        <begin position="104"/>
        <end position="166"/>
    </location>
</feature>
<dbReference type="PANTHER" id="PTHR46377">
    <property type="entry name" value="DUAL SPECIFICITY PROTEIN PHOSPHATASE 19"/>
    <property type="match status" value="1"/>
</dbReference>
<dbReference type="AlphaFoldDB" id="A0ABD2QHT5"/>
<organism evidence="3 4">
    <name type="scientific">Cichlidogyrus casuarinus</name>
    <dbReference type="NCBI Taxonomy" id="1844966"/>
    <lineage>
        <taxon>Eukaryota</taxon>
        <taxon>Metazoa</taxon>
        <taxon>Spiralia</taxon>
        <taxon>Lophotrochozoa</taxon>
        <taxon>Platyhelminthes</taxon>
        <taxon>Monogenea</taxon>
        <taxon>Monopisthocotylea</taxon>
        <taxon>Dactylogyridea</taxon>
        <taxon>Ancyrocephalidae</taxon>
        <taxon>Cichlidogyrus</taxon>
    </lineage>
</organism>
<dbReference type="InterPro" id="IPR029021">
    <property type="entry name" value="Prot-tyrosine_phosphatase-like"/>
</dbReference>
<accession>A0ABD2QHT5</accession>
<reference evidence="3 4" key="1">
    <citation type="submission" date="2024-11" db="EMBL/GenBank/DDBJ databases">
        <title>Adaptive evolution of stress response genes in parasites aligns with host niche diversity.</title>
        <authorList>
            <person name="Hahn C."/>
            <person name="Resl P."/>
        </authorList>
    </citation>
    <scope>NUCLEOTIDE SEQUENCE [LARGE SCALE GENOMIC DNA]</scope>
    <source>
        <strain evidence="3">EGGRZ-B1_66</strain>
        <tissue evidence="3">Body</tissue>
    </source>
</reference>
<gene>
    <name evidence="3" type="primary">DUSP19</name>
    <name evidence="3" type="ORF">Ciccas_002243</name>
</gene>
<evidence type="ECO:0000313" key="4">
    <source>
        <dbReference type="Proteomes" id="UP001626550"/>
    </source>
</evidence>
<dbReference type="SMART" id="SM00195">
    <property type="entry name" value="DSPc"/>
    <property type="match status" value="1"/>
</dbReference>
<dbReference type="PROSITE" id="PS50054">
    <property type="entry name" value="TYR_PHOSPHATASE_DUAL"/>
    <property type="match status" value="1"/>
</dbReference>
<dbReference type="InterPro" id="IPR020422">
    <property type="entry name" value="TYR_PHOSPHATASE_DUAL_dom"/>
</dbReference>
<evidence type="ECO:0000313" key="3">
    <source>
        <dbReference type="EMBL" id="KAL3319094.1"/>
    </source>
</evidence>
<dbReference type="SUPFAM" id="SSF52799">
    <property type="entry name" value="(Phosphotyrosine protein) phosphatases II"/>
    <property type="match status" value="1"/>
</dbReference>
<sequence>MKVTHHDGSVTMTDIYGQNVSRVEEGNNVFQQYGFIPIFKPDLQVGRFQFEHFEMLFGSQDVAMSQEEIAKYQITHVVNLVSSIITCNLKVQYLALNLYDDDQEDLIPALQKIVPFLNGLPTASTVFIHCNAGKSRAPSIVTGCLILLKGMTFEDAYHEVREQRPSSSINTNFKQQLQDLSQSSIIKRAVLDMSENTC</sequence>
<feature type="domain" description="Tyrosine-protein phosphatase" evidence="1">
    <location>
        <begin position="47"/>
        <end position="186"/>
    </location>
</feature>
<dbReference type="PANTHER" id="PTHR46377:SF1">
    <property type="entry name" value="DUAL SPECIFICITY PROTEIN PHOSPHATASE 19"/>
    <property type="match status" value="1"/>
</dbReference>
<evidence type="ECO:0000259" key="1">
    <source>
        <dbReference type="PROSITE" id="PS50054"/>
    </source>
</evidence>
<keyword evidence="4" id="KW-1185">Reference proteome</keyword>
<comment type="caution">
    <text evidence="3">The sequence shown here is derived from an EMBL/GenBank/DDBJ whole genome shotgun (WGS) entry which is preliminary data.</text>
</comment>
<dbReference type="Proteomes" id="UP001626550">
    <property type="component" value="Unassembled WGS sequence"/>
</dbReference>
<name>A0ABD2QHT5_9PLAT</name>